<protein>
    <submittedName>
        <fullName evidence="2">Nucleotidyltransferase</fullName>
    </submittedName>
</protein>
<dbReference type="EMBL" id="DXEZ01000323">
    <property type="protein sequence ID" value="HIX55618.1"/>
    <property type="molecule type" value="Genomic_DNA"/>
</dbReference>
<dbReference type="Proteomes" id="UP000824156">
    <property type="component" value="Unassembled WGS sequence"/>
</dbReference>
<dbReference type="InterPro" id="IPR029044">
    <property type="entry name" value="Nucleotide-diphossugar_trans"/>
</dbReference>
<proteinExistence type="predicted"/>
<organism evidence="2 3">
    <name type="scientific">Candidatus Sphingobacterium stercoripullorum</name>
    <dbReference type="NCBI Taxonomy" id="2838759"/>
    <lineage>
        <taxon>Bacteria</taxon>
        <taxon>Pseudomonadati</taxon>
        <taxon>Bacteroidota</taxon>
        <taxon>Sphingobacteriia</taxon>
        <taxon>Sphingobacteriales</taxon>
        <taxon>Sphingobacteriaceae</taxon>
        <taxon>Sphingobacterium</taxon>
    </lineage>
</organism>
<accession>A0A9D1WBA2</accession>
<sequence>MTEKKKPTLIILAAGMASRYGSLKQVDSFGPHGETIIDYSIYDAIRAGFGKVVFVIREEFVGVMKGIFDEKLKDKVQVEYAFQTNDLSEFGIDKQIERAKPWGTAHAVLSARKFINEPFCVINADDFYGRDAFDKMADFLINEVNDSHMALVGYQLQNTLSDHGYVSRGVCEVDDLGYMLSVTERTKIYYQDGSKKIVFEEDGSVQELDPMSRVSMNFWGFSEAVFGVAEKMLHEFVEKNADDPKSEFYIPSVADHLVQTKQAKFKVLPTASKWFGVTYKEDKEIVQDSISKLIEQEVYPKKLF</sequence>
<dbReference type="InterPro" id="IPR005835">
    <property type="entry name" value="NTP_transferase_dom"/>
</dbReference>
<name>A0A9D1WBA2_9SPHI</name>
<comment type="caution">
    <text evidence="2">The sequence shown here is derived from an EMBL/GenBank/DDBJ whole genome shotgun (WGS) entry which is preliminary data.</text>
</comment>
<dbReference type="AlphaFoldDB" id="A0A9D1WBA2"/>
<gene>
    <name evidence="2" type="ORF">H9853_11410</name>
</gene>
<dbReference type="SUPFAM" id="SSF53448">
    <property type="entry name" value="Nucleotide-diphospho-sugar transferases"/>
    <property type="match status" value="1"/>
</dbReference>
<evidence type="ECO:0000259" key="1">
    <source>
        <dbReference type="Pfam" id="PF00483"/>
    </source>
</evidence>
<evidence type="ECO:0000313" key="2">
    <source>
        <dbReference type="EMBL" id="HIX55618.1"/>
    </source>
</evidence>
<feature type="domain" description="Nucleotidyl transferase" evidence="1">
    <location>
        <begin position="10"/>
        <end position="169"/>
    </location>
</feature>
<reference evidence="2" key="2">
    <citation type="submission" date="2021-04" db="EMBL/GenBank/DDBJ databases">
        <authorList>
            <person name="Gilroy R."/>
        </authorList>
    </citation>
    <scope>NUCLEOTIDE SEQUENCE</scope>
    <source>
        <strain evidence="2">1719</strain>
    </source>
</reference>
<dbReference type="Gene3D" id="3.90.550.10">
    <property type="entry name" value="Spore Coat Polysaccharide Biosynthesis Protein SpsA, Chain A"/>
    <property type="match status" value="1"/>
</dbReference>
<dbReference type="Pfam" id="PF00483">
    <property type="entry name" value="NTP_transferase"/>
    <property type="match status" value="1"/>
</dbReference>
<reference evidence="2" key="1">
    <citation type="journal article" date="2021" name="PeerJ">
        <title>Extensive microbial diversity within the chicken gut microbiome revealed by metagenomics and culture.</title>
        <authorList>
            <person name="Gilroy R."/>
            <person name="Ravi A."/>
            <person name="Getino M."/>
            <person name="Pursley I."/>
            <person name="Horton D.L."/>
            <person name="Alikhan N.F."/>
            <person name="Baker D."/>
            <person name="Gharbi K."/>
            <person name="Hall N."/>
            <person name="Watson M."/>
            <person name="Adriaenssens E.M."/>
            <person name="Foster-Nyarko E."/>
            <person name="Jarju S."/>
            <person name="Secka A."/>
            <person name="Antonio M."/>
            <person name="Oren A."/>
            <person name="Chaudhuri R.R."/>
            <person name="La Ragione R."/>
            <person name="Hildebrand F."/>
            <person name="Pallen M.J."/>
        </authorList>
    </citation>
    <scope>NUCLEOTIDE SEQUENCE</scope>
    <source>
        <strain evidence="2">1719</strain>
    </source>
</reference>
<evidence type="ECO:0000313" key="3">
    <source>
        <dbReference type="Proteomes" id="UP000824156"/>
    </source>
</evidence>